<evidence type="ECO:0000256" key="1">
    <source>
        <dbReference type="SAM" id="Phobius"/>
    </source>
</evidence>
<accession>A0A368X7T5</accession>
<protein>
    <submittedName>
        <fullName evidence="3">Conjugal transfer pilus assembly protein TraA</fullName>
    </submittedName>
</protein>
<keyword evidence="2" id="KW-0732">Signal</keyword>
<dbReference type="AlphaFoldDB" id="A0A368X7T5"/>
<feature type="chain" id="PRO_5016900641" evidence="2">
    <location>
        <begin position="35"/>
        <end position="123"/>
    </location>
</feature>
<name>A0A368X7T5_MARNT</name>
<keyword evidence="1" id="KW-0472">Membrane</keyword>
<dbReference type="NCBIfam" id="NF041281">
    <property type="entry name" value="TraA_gammapb"/>
    <property type="match status" value="1"/>
</dbReference>
<dbReference type="Proteomes" id="UP000253647">
    <property type="component" value="Unassembled WGS sequence"/>
</dbReference>
<organism evidence="3 4">
    <name type="scientific">Marinobacter nauticus</name>
    <name type="common">Marinobacter hydrocarbonoclasticus</name>
    <name type="synonym">Marinobacter aquaeolei</name>
    <dbReference type="NCBI Taxonomy" id="2743"/>
    <lineage>
        <taxon>Bacteria</taxon>
        <taxon>Pseudomonadati</taxon>
        <taxon>Pseudomonadota</taxon>
        <taxon>Gammaproteobacteria</taxon>
        <taxon>Pseudomonadales</taxon>
        <taxon>Marinobacteraceae</taxon>
        <taxon>Marinobacter</taxon>
    </lineage>
</organism>
<evidence type="ECO:0000313" key="4">
    <source>
        <dbReference type="Proteomes" id="UP000253647"/>
    </source>
</evidence>
<evidence type="ECO:0000256" key="2">
    <source>
        <dbReference type="SAM" id="SignalP"/>
    </source>
</evidence>
<sequence>MVNAQEKGMNRTVAFGFALLAAAVFAITPDSAFAGTGGASFDPIWTDLKEWMQGTLGRIVAAAIVIVGIIAGVARQSLMAFAIGLFGGFGMYYTPDILENVVTATIAGADAATTAVMVISNGL</sequence>
<reference evidence="3 4" key="1">
    <citation type="submission" date="2018-07" db="EMBL/GenBank/DDBJ databases">
        <title>Freshwater and sediment microbial communities from various areas in North America, analyzing microbe dynamics in response to fracking.</title>
        <authorList>
            <person name="Lamendella R."/>
        </authorList>
    </citation>
    <scope>NUCLEOTIDE SEQUENCE [LARGE SCALE GENOMIC DNA]</scope>
    <source>
        <strain evidence="3 4">105B</strain>
    </source>
</reference>
<comment type="caution">
    <text evidence="3">The sequence shown here is derived from an EMBL/GenBank/DDBJ whole genome shotgun (WGS) entry which is preliminary data.</text>
</comment>
<gene>
    <name evidence="3" type="ORF">DET61_116103</name>
</gene>
<proteinExistence type="predicted"/>
<feature type="signal peptide" evidence="2">
    <location>
        <begin position="1"/>
        <end position="34"/>
    </location>
</feature>
<dbReference type="EMBL" id="QPJI01000016">
    <property type="protein sequence ID" value="RCW64062.1"/>
    <property type="molecule type" value="Genomic_DNA"/>
</dbReference>
<evidence type="ECO:0000313" key="3">
    <source>
        <dbReference type="EMBL" id="RCW64062.1"/>
    </source>
</evidence>
<dbReference type="RefSeq" id="WP_220269767.1">
    <property type="nucleotide sequence ID" value="NZ_QPJI01000016.1"/>
</dbReference>
<feature type="transmembrane region" description="Helical" evidence="1">
    <location>
        <begin position="50"/>
        <end position="71"/>
    </location>
</feature>
<keyword evidence="1" id="KW-0812">Transmembrane</keyword>
<dbReference type="InterPro" id="IPR059173">
    <property type="entry name" value="TraA_dom"/>
</dbReference>
<keyword evidence="1" id="KW-1133">Transmembrane helix</keyword>